<dbReference type="PROSITE" id="PS50931">
    <property type="entry name" value="HTH_LYSR"/>
    <property type="match status" value="1"/>
</dbReference>
<name>A0AB39TNK5_9ACTN</name>
<dbReference type="InterPro" id="IPR036390">
    <property type="entry name" value="WH_DNA-bd_sf"/>
</dbReference>
<dbReference type="AlphaFoldDB" id="A0AB39TNK5"/>
<dbReference type="EMBL" id="CP163445">
    <property type="protein sequence ID" value="XDQ80791.1"/>
    <property type="molecule type" value="Genomic_DNA"/>
</dbReference>
<dbReference type="Pfam" id="PF00126">
    <property type="entry name" value="HTH_1"/>
    <property type="match status" value="1"/>
</dbReference>
<dbReference type="RefSeq" id="WP_369183947.1">
    <property type="nucleotide sequence ID" value="NZ_CP163445.1"/>
</dbReference>
<accession>A0AB39TNK5</accession>
<dbReference type="SUPFAM" id="SSF53850">
    <property type="entry name" value="Periplasmic binding protein-like II"/>
    <property type="match status" value="1"/>
</dbReference>
<proteinExistence type="inferred from homology"/>
<protein>
    <submittedName>
        <fullName evidence="6">LysR family transcriptional regulator</fullName>
    </submittedName>
</protein>
<keyword evidence="3" id="KW-0238">DNA-binding</keyword>
<keyword evidence="4" id="KW-0804">Transcription</keyword>
<evidence type="ECO:0000313" key="6">
    <source>
        <dbReference type="EMBL" id="XDQ80791.1"/>
    </source>
</evidence>
<dbReference type="PANTHER" id="PTHR30346">
    <property type="entry name" value="TRANSCRIPTIONAL DUAL REGULATOR HCAR-RELATED"/>
    <property type="match status" value="1"/>
</dbReference>
<dbReference type="InterPro" id="IPR036388">
    <property type="entry name" value="WH-like_DNA-bd_sf"/>
</dbReference>
<dbReference type="FunFam" id="1.10.10.10:FF:000001">
    <property type="entry name" value="LysR family transcriptional regulator"/>
    <property type="match status" value="1"/>
</dbReference>
<dbReference type="SUPFAM" id="SSF46785">
    <property type="entry name" value="Winged helix' DNA-binding domain"/>
    <property type="match status" value="1"/>
</dbReference>
<gene>
    <name evidence="6" type="ORF">AB2U05_21135</name>
</gene>
<dbReference type="InterPro" id="IPR000847">
    <property type="entry name" value="LysR_HTH_N"/>
</dbReference>
<evidence type="ECO:0000256" key="1">
    <source>
        <dbReference type="ARBA" id="ARBA00009437"/>
    </source>
</evidence>
<dbReference type="PANTHER" id="PTHR30346:SF0">
    <property type="entry name" value="HCA OPERON TRANSCRIPTIONAL ACTIVATOR HCAR"/>
    <property type="match status" value="1"/>
</dbReference>
<dbReference type="InterPro" id="IPR005119">
    <property type="entry name" value="LysR_subst-bd"/>
</dbReference>
<dbReference type="Gene3D" id="1.10.10.10">
    <property type="entry name" value="Winged helix-like DNA-binding domain superfamily/Winged helix DNA-binding domain"/>
    <property type="match status" value="1"/>
</dbReference>
<dbReference type="Pfam" id="PF03466">
    <property type="entry name" value="LysR_substrate"/>
    <property type="match status" value="1"/>
</dbReference>
<feature type="domain" description="HTH lysR-type" evidence="5">
    <location>
        <begin position="3"/>
        <end position="60"/>
    </location>
</feature>
<dbReference type="GO" id="GO:0003700">
    <property type="term" value="F:DNA-binding transcription factor activity"/>
    <property type="evidence" value="ECO:0007669"/>
    <property type="project" value="InterPro"/>
</dbReference>
<evidence type="ECO:0000256" key="4">
    <source>
        <dbReference type="ARBA" id="ARBA00023163"/>
    </source>
</evidence>
<organism evidence="6">
    <name type="scientific">Streptomyces sp. Y1</name>
    <dbReference type="NCBI Taxonomy" id="3238634"/>
    <lineage>
        <taxon>Bacteria</taxon>
        <taxon>Bacillati</taxon>
        <taxon>Actinomycetota</taxon>
        <taxon>Actinomycetes</taxon>
        <taxon>Kitasatosporales</taxon>
        <taxon>Streptomycetaceae</taxon>
        <taxon>Streptomyces</taxon>
    </lineage>
</organism>
<keyword evidence="2" id="KW-0805">Transcription regulation</keyword>
<dbReference type="CDD" id="cd08414">
    <property type="entry name" value="PBP2_LTTR_aromatics_like"/>
    <property type="match status" value="1"/>
</dbReference>
<evidence type="ECO:0000259" key="5">
    <source>
        <dbReference type="PROSITE" id="PS50931"/>
    </source>
</evidence>
<dbReference type="PRINTS" id="PR00039">
    <property type="entry name" value="HTHLYSR"/>
</dbReference>
<comment type="similarity">
    <text evidence="1">Belongs to the LysR transcriptional regulatory family.</text>
</comment>
<dbReference type="GO" id="GO:0032993">
    <property type="term" value="C:protein-DNA complex"/>
    <property type="evidence" value="ECO:0007669"/>
    <property type="project" value="TreeGrafter"/>
</dbReference>
<reference evidence="6" key="1">
    <citation type="submission" date="2024-07" db="EMBL/GenBank/DDBJ databases">
        <authorList>
            <person name="Yu S.T."/>
        </authorList>
    </citation>
    <scope>NUCLEOTIDE SEQUENCE</scope>
    <source>
        <strain evidence="6">Y1</strain>
    </source>
</reference>
<evidence type="ECO:0000256" key="3">
    <source>
        <dbReference type="ARBA" id="ARBA00023125"/>
    </source>
</evidence>
<evidence type="ECO:0000256" key="2">
    <source>
        <dbReference type="ARBA" id="ARBA00023015"/>
    </source>
</evidence>
<dbReference type="GO" id="GO:0003677">
    <property type="term" value="F:DNA binding"/>
    <property type="evidence" value="ECO:0007669"/>
    <property type="project" value="UniProtKB-KW"/>
</dbReference>
<sequence>MDVDLRKLRYFVAVARELHFGRAAARLHIAQPVLSRQIRALEAEFGAMLFRRDRRSTELTDAGRQLLEDAPPLLAAAEALRRRVARSGGGEGPAGFVVGFMPGLTVTAAVRAMRGRHPGLAVEVVRTSWADQARVVLDGRVDVSFVRLPVDGRGLVVRPLFEEPRVAVLPAGHRLAGEVSVPMAELGGEVLLQDPDFVPEWRDLPGVTVASRPRADTVEEKLEYVAAGEGMVVLPWSMAAFYTRSDVVHVPVSDVAPHRVCLAWAAGRTSPLLAGFAELAEREHAQRGEVSVGGVRVRA</sequence>
<dbReference type="Gene3D" id="3.40.190.10">
    <property type="entry name" value="Periplasmic binding protein-like II"/>
    <property type="match status" value="2"/>
</dbReference>